<dbReference type="Proteomes" id="UP001217089">
    <property type="component" value="Unassembled WGS sequence"/>
</dbReference>
<dbReference type="EMBL" id="JARBDR010000917">
    <property type="protein sequence ID" value="KAJ8302914.1"/>
    <property type="molecule type" value="Genomic_DNA"/>
</dbReference>
<name>A0ABQ9EC55_TEGGR</name>
<feature type="non-terminal residue" evidence="1">
    <location>
        <position position="389"/>
    </location>
</feature>
<gene>
    <name evidence="1" type="ORF">KUTeg_019310</name>
</gene>
<organism evidence="1 2">
    <name type="scientific">Tegillarca granosa</name>
    <name type="common">Malaysian cockle</name>
    <name type="synonym">Anadara granosa</name>
    <dbReference type="NCBI Taxonomy" id="220873"/>
    <lineage>
        <taxon>Eukaryota</taxon>
        <taxon>Metazoa</taxon>
        <taxon>Spiralia</taxon>
        <taxon>Lophotrochozoa</taxon>
        <taxon>Mollusca</taxon>
        <taxon>Bivalvia</taxon>
        <taxon>Autobranchia</taxon>
        <taxon>Pteriomorphia</taxon>
        <taxon>Arcoida</taxon>
        <taxon>Arcoidea</taxon>
        <taxon>Arcidae</taxon>
        <taxon>Tegillarca</taxon>
    </lineage>
</organism>
<proteinExistence type="predicted"/>
<evidence type="ECO:0008006" key="3">
    <source>
        <dbReference type="Google" id="ProtNLM"/>
    </source>
</evidence>
<accession>A0ABQ9EC55</accession>
<protein>
    <recommendedName>
        <fullName evidence="3">Transcription initiation factor TFIID subunit 4</fullName>
    </recommendedName>
</protein>
<reference evidence="1 2" key="1">
    <citation type="submission" date="2022-12" db="EMBL/GenBank/DDBJ databases">
        <title>Chromosome-level genome of Tegillarca granosa.</title>
        <authorList>
            <person name="Kim J."/>
        </authorList>
    </citation>
    <scope>NUCLEOTIDE SEQUENCE [LARGE SCALE GENOMIC DNA]</scope>
    <source>
        <strain evidence="1">Teg-2019</strain>
        <tissue evidence="1">Adductor muscle</tissue>
    </source>
</reference>
<comment type="caution">
    <text evidence="1">The sequence shown here is derived from an EMBL/GenBank/DDBJ whole genome shotgun (WGS) entry which is preliminary data.</text>
</comment>
<evidence type="ECO:0000313" key="1">
    <source>
        <dbReference type="EMBL" id="KAJ8302914.1"/>
    </source>
</evidence>
<keyword evidence="2" id="KW-1185">Reference proteome</keyword>
<sequence>MAAANPLEDLLSSEIDESAVSALVGSLESRLASPTNKDIVNSLSDTSVNNNHISNTGTLPCTTSVFSNVHTVTQGHKVAGGVTTYVNAHTPNSPANQSPNTCAINRTASQPQAIVNARNSPVPTVNANNVTFVNNVPLTSTITTSQMTNHTLVGVTQNAISNHTTLSLPSSVVHTLSNISTDQKPVLSLNNAVHSVNQSDLKSGPIVIKQESTTLNAVKNERVNSPHVQSQFIVKQEPLRTNSPGVHIKQESRQPAIQTVQSVPASHMHTGQVTVTGSHATQATSVHIVNTPIKGQPGSSGNSGVITVRTPGPSSQTHVVMRPQIISTQSPQSSSSQMQVVNVTGGNAIHRHAGTVHLTQGKRVNITAASPVRPQQINIAPRPGVTGVW</sequence>
<evidence type="ECO:0000313" key="2">
    <source>
        <dbReference type="Proteomes" id="UP001217089"/>
    </source>
</evidence>